<dbReference type="AlphaFoldDB" id="A0A316CKL0"/>
<gene>
    <name evidence="1" type="ORF">C7441_11449</name>
</gene>
<dbReference type="Proteomes" id="UP000245396">
    <property type="component" value="Unassembled WGS sequence"/>
</dbReference>
<reference evidence="1 2" key="1">
    <citation type="submission" date="2018-05" db="EMBL/GenBank/DDBJ databases">
        <title>Genomic Encyclopedia of Type Strains, Phase IV (KMG-IV): sequencing the most valuable type-strain genomes for metagenomic binning, comparative biology and taxonomic classification.</title>
        <authorList>
            <person name="Goeker M."/>
        </authorList>
    </citation>
    <scope>NUCLEOTIDE SEQUENCE [LARGE SCALE GENOMIC DNA]</scope>
    <source>
        <strain evidence="1 2">DSM 6986</strain>
    </source>
</reference>
<sequence>MMTYRSADMAWLNRSLAAKDKIRKAGRTPNGHTLWKSSERAVLKKHFPDYKAIKKRLPERSMAAIRGQCHLMGLSTPKAAWTAADRAKLKRLFPTVSKAELLAAFPGRTYVSLQVSGYQMGLKRWRKPYVKTSHPVLDDVREACRTKGHFMPDLDVYAGTGHYFSRLAARRKKHDFRKVDKAIKALGGTLTIE</sequence>
<protein>
    <submittedName>
        <fullName evidence="1">Uncharacterized protein</fullName>
    </submittedName>
</protein>
<name>A0A316CKL0_PSESE</name>
<evidence type="ECO:0000313" key="2">
    <source>
        <dbReference type="Proteomes" id="UP000245396"/>
    </source>
</evidence>
<comment type="caution">
    <text evidence="1">The sequence shown here is derived from an EMBL/GenBank/DDBJ whole genome shotgun (WGS) entry which is preliminary data.</text>
</comment>
<keyword evidence="2" id="KW-1185">Reference proteome</keyword>
<evidence type="ECO:0000313" key="1">
    <source>
        <dbReference type="EMBL" id="PWJ79772.1"/>
    </source>
</evidence>
<organism evidence="1 2">
    <name type="scientific">Pseudaminobacter salicylatoxidans</name>
    <dbReference type="NCBI Taxonomy" id="93369"/>
    <lineage>
        <taxon>Bacteria</taxon>
        <taxon>Pseudomonadati</taxon>
        <taxon>Pseudomonadota</taxon>
        <taxon>Alphaproteobacteria</taxon>
        <taxon>Hyphomicrobiales</taxon>
        <taxon>Phyllobacteriaceae</taxon>
        <taxon>Pseudaminobacter</taxon>
    </lineage>
</organism>
<accession>A0A316CKL0</accession>
<proteinExistence type="predicted"/>
<dbReference type="EMBL" id="QGGG01000014">
    <property type="protein sequence ID" value="PWJ79772.1"/>
    <property type="molecule type" value="Genomic_DNA"/>
</dbReference>